<gene>
    <name evidence="2" type="ORF">BL253_09100</name>
</gene>
<evidence type="ECO:0000256" key="1">
    <source>
        <dbReference type="SAM" id="Phobius"/>
    </source>
</evidence>
<name>A0A1V2IDX7_9ACTN</name>
<dbReference type="EMBL" id="MOMC01000016">
    <property type="protein sequence ID" value="ONH31402.1"/>
    <property type="molecule type" value="Genomic_DNA"/>
</dbReference>
<keyword evidence="1" id="KW-1133">Transmembrane helix</keyword>
<feature type="transmembrane region" description="Helical" evidence="1">
    <location>
        <begin position="53"/>
        <end position="74"/>
    </location>
</feature>
<feature type="transmembrane region" description="Helical" evidence="1">
    <location>
        <begin position="80"/>
        <end position="99"/>
    </location>
</feature>
<feature type="transmembrane region" description="Helical" evidence="1">
    <location>
        <begin position="6"/>
        <end position="27"/>
    </location>
</feature>
<organism evidence="2 3">
    <name type="scientific">Pseudofrankia asymbiotica</name>
    <dbReference type="NCBI Taxonomy" id="1834516"/>
    <lineage>
        <taxon>Bacteria</taxon>
        <taxon>Bacillati</taxon>
        <taxon>Actinomycetota</taxon>
        <taxon>Actinomycetes</taxon>
        <taxon>Frankiales</taxon>
        <taxon>Frankiaceae</taxon>
        <taxon>Pseudofrankia</taxon>
    </lineage>
</organism>
<dbReference type="InterPro" id="IPR013901">
    <property type="entry name" value="Anthrone_oxy"/>
</dbReference>
<evidence type="ECO:0000313" key="2">
    <source>
        <dbReference type="EMBL" id="ONH31402.1"/>
    </source>
</evidence>
<evidence type="ECO:0000313" key="3">
    <source>
        <dbReference type="Proteomes" id="UP000188929"/>
    </source>
</evidence>
<evidence type="ECO:0008006" key="4">
    <source>
        <dbReference type="Google" id="ProtNLM"/>
    </source>
</evidence>
<protein>
    <recommendedName>
        <fullName evidence="4">DUF1772 domain-containing protein</fullName>
    </recommendedName>
</protein>
<dbReference type="Pfam" id="PF08592">
    <property type="entry name" value="Anthrone_oxy"/>
    <property type="match status" value="1"/>
</dbReference>
<proteinExistence type="predicted"/>
<dbReference type="Proteomes" id="UP000188929">
    <property type="component" value="Unassembled WGS sequence"/>
</dbReference>
<reference evidence="3" key="1">
    <citation type="submission" date="2016-10" db="EMBL/GenBank/DDBJ databases">
        <title>Frankia sp. NRRL B-16386 Genome sequencing.</title>
        <authorList>
            <person name="Ghodhbane-Gtari F."/>
            <person name="Swanson E."/>
            <person name="Gueddou A."/>
            <person name="Hezbri K."/>
            <person name="Ktari K."/>
            <person name="Nouioui I."/>
            <person name="Morris K."/>
            <person name="Simpson S."/>
            <person name="Abebe-Akele F."/>
            <person name="Thomas K."/>
            <person name="Gtari M."/>
            <person name="Tisa L.S."/>
        </authorList>
    </citation>
    <scope>NUCLEOTIDE SEQUENCE [LARGE SCALE GENOMIC DNA]</scope>
    <source>
        <strain evidence="3">NRRL B-16386</strain>
    </source>
</reference>
<feature type="transmembrane region" description="Helical" evidence="1">
    <location>
        <begin position="133"/>
        <end position="152"/>
    </location>
</feature>
<comment type="caution">
    <text evidence="2">The sequence shown here is derived from an EMBL/GenBank/DDBJ whole genome shotgun (WGS) entry which is preliminary data.</text>
</comment>
<keyword evidence="3" id="KW-1185">Reference proteome</keyword>
<dbReference type="AlphaFoldDB" id="A0A1V2IDX7"/>
<keyword evidence="1" id="KW-0472">Membrane</keyword>
<accession>A0A1V2IDX7</accession>
<dbReference type="STRING" id="1834516.BL253_09100"/>
<sequence length="153" mass="15894">MMTALAVVALVLAGLVAGTMTVGLVAIRPAMHSLPVASYITVKQAFDASYPRFMVPLQLAALVASLALTVTAAVGDSTTSAALAGVGFVSLLTNVIVTVRGDLPINIAMASWRPEEPPADWERHRVRWDRFNAIRTAAAVTALVLLAAAATGV</sequence>
<keyword evidence="1" id="KW-0812">Transmembrane</keyword>